<keyword evidence="1 2" id="KW-0808">Transferase</keyword>
<keyword evidence="3" id="KW-1185">Reference proteome</keyword>
<dbReference type="PANTHER" id="PTHR48207">
    <property type="entry name" value="SUCCINATE--HYDROXYMETHYLGLUTARATE COA-TRANSFERASE"/>
    <property type="match status" value="1"/>
</dbReference>
<organism evidence="2 3">
    <name type="scientific">Sulfobacillus harzensis</name>
    <dbReference type="NCBI Taxonomy" id="2729629"/>
    <lineage>
        <taxon>Bacteria</taxon>
        <taxon>Bacillati</taxon>
        <taxon>Bacillota</taxon>
        <taxon>Clostridia</taxon>
        <taxon>Eubacteriales</taxon>
        <taxon>Clostridiales Family XVII. Incertae Sedis</taxon>
        <taxon>Sulfobacillus</taxon>
    </lineage>
</organism>
<dbReference type="InterPro" id="IPR050483">
    <property type="entry name" value="CoA-transferase_III_domain"/>
</dbReference>
<protein>
    <submittedName>
        <fullName evidence="2">CoA transferase</fullName>
    </submittedName>
</protein>
<dbReference type="EMBL" id="JABBVZ010000060">
    <property type="protein sequence ID" value="NMP23657.1"/>
    <property type="molecule type" value="Genomic_DNA"/>
</dbReference>
<evidence type="ECO:0000256" key="1">
    <source>
        <dbReference type="ARBA" id="ARBA00022679"/>
    </source>
</evidence>
<dbReference type="Gene3D" id="3.30.1540.10">
    <property type="entry name" value="formyl-coa transferase, domain 3"/>
    <property type="match status" value="1"/>
</dbReference>
<sequence>MTDKRPPLSGMRVITVSQYGAGPYATQLLGDLGADVIKIENPLDGGDVGRRVPPLFTDGENSLFFEAHNRGKKSVTLNLASEQGQITLRALASQSDVVFNNLRGDVGDKLGLTYRHLKEVNPAIVCVTLSAYGTRGEEATRPGYDYLFQAKAGWMALTGGPEMYPLKSGLSLVDLTAALFAALATVSAYHQAQATGCGGDVETSLYDTALSLLGYIGTWNMSRGWSPERLAHSAHPSVVPFQEFETADGHIVIACVKDKFFRDLCEAMEMSELAHDFPTMKSRQENRHTVISSLAERFRKETTYVWLQKLQGRVPCEPVNSVSEALQGGAVPAKRGLVAEYEHPTLGTVRSLTAPIRGWWETPTLHQRGPFLGEHTDEVLRLVGSERERMGDNKDK</sequence>
<dbReference type="GO" id="GO:0008410">
    <property type="term" value="F:CoA-transferase activity"/>
    <property type="evidence" value="ECO:0007669"/>
    <property type="project" value="TreeGrafter"/>
</dbReference>
<evidence type="ECO:0000313" key="2">
    <source>
        <dbReference type="EMBL" id="NMP23657.1"/>
    </source>
</evidence>
<gene>
    <name evidence="2" type="ORF">HIJ39_15040</name>
</gene>
<evidence type="ECO:0000313" key="3">
    <source>
        <dbReference type="Proteomes" id="UP000533476"/>
    </source>
</evidence>
<dbReference type="InterPro" id="IPR023606">
    <property type="entry name" value="CoA-Trfase_III_dom_1_sf"/>
</dbReference>
<dbReference type="InterPro" id="IPR003673">
    <property type="entry name" value="CoA-Trfase_fam_III"/>
</dbReference>
<dbReference type="PANTHER" id="PTHR48207:SF3">
    <property type="entry name" value="SUCCINATE--HYDROXYMETHYLGLUTARATE COA-TRANSFERASE"/>
    <property type="match status" value="1"/>
</dbReference>
<name>A0A7Y0Q3K7_9FIRM</name>
<dbReference type="RefSeq" id="WP_169101129.1">
    <property type="nucleotide sequence ID" value="NZ_JABBVZ010000060.1"/>
</dbReference>
<comment type="caution">
    <text evidence="2">The sequence shown here is derived from an EMBL/GenBank/DDBJ whole genome shotgun (WGS) entry which is preliminary data.</text>
</comment>
<reference evidence="2 3" key="1">
    <citation type="submission" date="2020-04" db="EMBL/GenBank/DDBJ databases">
        <authorList>
            <person name="Zhang R."/>
            <person name="Schippers A."/>
        </authorList>
    </citation>
    <scope>NUCLEOTIDE SEQUENCE [LARGE SCALE GENOMIC DNA]</scope>
    <source>
        <strain evidence="2 3">DSM 109850</strain>
    </source>
</reference>
<dbReference type="InterPro" id="IPR044855">
    <property type="entry name" value="CoA-Trfase_III_dom3_sf"/>
</dbReference>
<dbReference type="Pfam" id="PF02515">
    <property type="entry name" value="CoA_transf_3"/>
    <property type="match status" value="1"/>
</dbReference>
<proteinExistence type="predicted"/>
<accession>A0A7Y0Q3K7</accession>
<dbReference type="AlphaFoldDB" id="A0A7Y0Q3K7"/>
<dbReference type="SUPFAM" id="SSF89796">
    <property type="entry name" value="CoA-transferase family III (CaiB/BaiF)"/>
    <property type="match status" value="1"/>
</dbReference>
<dbReference type="Gene3D" id="3.40.50.10540">
    <property type="entry name" value="Crotonobetainyl-coa:carnitine coa-transferase, domain 1"/>
    <property type="match status" value="1"/>
</dbReference>
<dbReference type="Proteomes" id="UP000533476">
    <property type="component" value="Unassembled WGS sequence"/>
</dbReference>